<dbReference type="PANTHER" id="PTHR46211:SF1">
    <property type="entry name" value="GLYCEROPHOSPHODIESTER PHOSPHODIESTERASE, CYTOPLASMIC"/>
    <property type="match status" value="1"/>
</dbReference>
<keyword evidence="4" id="KW-1185">Reference proteome</keyword>
<dbReference type="SUPFAM" id="SSF51695">
    <property type="entry name" value="PLC-like phosphodiesterases"/>
    <property type="match status" value="1"/>
</dbReference>
<evidence type="ECO:0000313" key="3">
    <source>
        <dbReference type="EMBL" id="MBC6464004.1"/>
    </source>
</evidence>
<dbReference type="EMBL" id="JABVEC010000001">
    <property type="protein sequence ID" value="MBC6464004.1"/>
    <property type="molecule type" value="Genomic_DNA"/>
</dbReference>
<feature type="chain" id="PRO_5047327141" description="GP-PDE domain-containing protein" evidence="1">
    <location>
        <begin position="28"/>
        <end position="286"/>
    </location>
</feature>
<dbReference type="InterPro" id="IPR030395">
    <property type="entry name" value="GP_PDE_dom"/>
</dbReference>
<name>A0ABR7LGY1_9ACTN</name>
<dbReference type="Gene3D" id="3.20.20.190">
    <property type="entry name" value="Phosphatidylinositol (PI) phosphodiesterase"/>
    <property type="match status" value="1"/>
</dbReference>
<proteinExistence type="predicted"/>
<reference evidence="3 4" key="1">
    <citation type="submission" date="2020-06" db="EMBL/GenBank/DDBJ databases">
        <title>Actinomadura xiongansis sp. nov., isolated from soil of Baiyangdian.</title>
        <authorList>
            <person name="Zhang X."/>
        </authorList>
    </citation>
    <scope>NUCLEOTIDE SEQUENCE [LARGE SCALE GENOMIC DNA]</scope>
    <source>
        <strain evidence="3 4">HBUM206468</strain>
    </source>
</reference>
<evidence type="ECO:0000256" key="1">
    <source>
        <dbReference type="SAM" id="SignalP"/>
    </source>
</evidence>
<dbReference type="PANTHER" id="PTHR46211">
    <property type="entry name" value="GLYCEROPHOSPHORYL DIESTER PHOSPHODIESTERASE"/>
    <property type="match status" value="1"/>
</dbReference>
<accession>A0ABR7LGY1</accession>
<dbReference type="RefSeq" id="WP_187240928.1">
    <property type="nucleotide sequence ID" value="NZ_BAAAOK010000015.1"/>
</dbReference>
<feature type="domain" description="GP-PDE" evidence="2">
    <location>
        <begin position="48"/>
        <end position="282"/>
    </location>
</feature>
<dbReference type="CDD" id="cd08566">
    <property type="entry name" value="GDPD_AtGDE_like"/>
    <property type="match status" value="1"/>
</dbReference>
<organism evidence="3 4">
    <name type="scientific">Actinomadura alba</name>
    <dbReference type="NCBI Taxonomy" id="406431"/>
    <lineage>
        <taxon>Bacteria</taxon>
        <taxon>Bacillati</taxon>
        <taxon>Actinomycetota</taxon>
        <taxon>Actinomycetes</taxon>
        <taxon>Streptosporangiales</taxon>
        <taxon>Thermomonosporaceae</taxon>
        <taxon>Actinomadura</taxon>
    </lineage>
</organism>
<dbReference type="Pfam" id="PF03009">
    <property type="entry name" value="GDPD"/>
    <property type="match status" value="1"/>
</dbReference>
<evidence type="ECO:0000259" key="2">
    <source>
        <dbReference type="PROSITE" id="PS51704"/>
    </source>
</evidence>
<comment type="caution">
    <text evidence="3">The sequence shown here is derived from an EMBL/GenBank/DDBJ whole genome shotgun (WGS) entry which is preliminary data.</text>
</comment>
<evidence type="ECO:0000313" key="4">
    <source>
        <dbReference type="Proteomes" id="UP000805614"/>
    </source>
</evidence>
<feature type="signal peptide" evidence="1">
    <location>
        <begin position="1"/>
        <end position="27"/>
    </location>
</feature>
<sequence length="286" mass="31100">MRADLTKRTLPALALGVLALPLNPLTATDTKAAMTATTTTTTAEATCPIGVAHRGRVTDTQPENSLPAFKDAWKYMTWAETDIRFSRASSSNPNGVPVLMHDATLNRTTNGRGNVSSLYSSQFVALRMKSRTGAVTSINPPTLAEALQAAKSANKYMLLETKTRINAAQAREITRRVISAGMLDRVRMQSFNAADLKQLKAVEPRLAGGLALLTYDHPTSSAHPYAAPKATAMTRAATDRLQAEGIKITPWTVNDQAAWPKLKSWRVDAIITDLVWTYAEWRSASC</sequence>
<dbReference type="Proteomes" id="UP000805614">
    <property type="component" value="Unassembled WGS sequence"/>
</dbReference>
<protein>
    <recommendedName>
        <fullName evidence="2">GP-PDE domain-containing protein</fullName>
    </recommendedName>
</protein>
<dbReference type="PROSITE" id="PS51704">
    <property type="entry name" value="GP_PDE"/>
    <property type="match status" value="1"/>
</dbReference>
<dbReference type="InterPro" id="IPR017946">
    <property type="entry name" value="PLC-like_Pdiesterase_TIM-brl"/>
</dbReference>
<keyword evidence="1" id="KW-0732">Signal</keyword>
<gene>
    <name evidence="3" type="ORF">HKK74_00610</name>
</gene>